<dbReference type="OrthoDB" id="972292at2759"/>
<evidence type="ECO:0000256" key="1">
    <source>
        <dbReference type="SAM" id="MobiDB-lite"/>
    </source>
</evidence>
<dbReference type="Gramene" id="OMO97463">
    <property type="protein sequence ID" value="OMO97463"/>
    <property type="gene ID" value="CCACVL1_04560"/>
</dbReference>
<dbReference type="Proteomes" id="UP000188268">
    <property type="component" value="Unassembled WGS sequence"/>
</dbReference>
<proteinExistence type="predicted"/>
<dbReference type="EMBL" id="AWWV01007218">
    <property type="protein sequence ID" value="OMO97463.1"/>
    <property type="molecule type" value="Genomic_DNA"/>
</dbReference>
<feature type="compositionally biased region" description="Polar residues" evidence="1">
    <location>
        <begin position="54"/>
        <end position="71"/>
    </location>
</feature>
<evidence type="ECO:0000313" key="3">
    <source>
        <dbReference type="Proteomes" id="UP000188268"/>
    </source>
</evidence>
<feature type="region of interest" description="Disordered" evidence="1">
    <location>
        <begin position="54"/>
        <end position="134"/>
    </location>
</feature>
<sequence length="134" mass="14307">MDGAQKWKSSTSEATGGTGSLEGVTAGSGHFATIGANMELEFLMDSEIGRMLADQNNYHPTSGTGQPNQLPVNCGRLNPYKSCLDSRHNMPSPEENEEDREGERLMNGTSSVADGDGLGGELPALEERWSGARF</sequence>
<gene>
    <name evidence="2" type="ORF">CCACVL1_04560</name>
</gene>
<name>A0A1R3JRH7_COCAP</name>
<reference evidence="2 3" key="1">
    <citation type="submission" date="2013-09" db="EMBL/GenBank/DDBJ databases">
        <title>Corchorus capsularis genome sequencing.</title>
        <authorList>
            <person name="Alam M."/>
            <person name="Haque M.S."/>
            <person name="Islam M.S."/>
            <person name="Emdad E.M."/>
            <person name="Islam M.M."/>
            <person name="Ahmed B."/>
            <person name="Halim A."/>
            <person name="Hossen Q.M.M."/>
            <person name="Hossain M.Z."/>
            <person name="Ahmed R."/>
            <person name="Khan M.M."/>
            <person name="Islam R."/>
            <person name="Rashid M.M."/>
            <person name="Khan S.A."/>
            <person name="Rahman M.S."/>
            <person name="Alam M."/>
        </authorList>
    </citation>
    <scope>NUCLEOTIDE SEQUENCE [LARGE SCALE GENOMIC DNA]</scope>
    <source>
        <strain evidence="3">cv. CVL-1</strain>
        <tissue evidence="2">Whole seedling</tissue>
    </source>
</reference>
<feature type="region of interest" description="Disordered" evidence="1">
    <location>
        <begin position="1"/>
        <end position="28"/>
    </location>
</feature>
<accession>A0A1R3JRH7</accession>
<keyword evidence="3" id="KW-1185">Reference proteome</keyword>
<protein>
    <submittedName>
        <fullName evidence="2">Uncharacterized protein</fullName>
    </submittedName>
</protein>
<comment type="caution">
    <text evidence="2">The sequence shown here is derived from an EMBL/GenBank/DDBJ whole genome shotgun (WGS) entry which is preliminary data.</text>
</comment>
<evidence type="ECO:0000313" key="2">
    <source>
        <dbReference type="EMBL" id="OMO97463.1"/>
    </source>
</evidence>
<organism evidence="2 3">
    <name type="scientific">Corchorus capsularis</name>
    <name type="common">Jute</name>
    <dbReference type="NCBI Taxonomy" id="210143"/>
    <lineage>
        <taxon>Eukaryota</taxon>
        <taxon>Viridiplantae</taxon>
        <taxon>Streptophyta</taxon>
        <taxon>Embryophyta</taxon>
        <taxon>Tracheophyta</taxon>
        <taxon>Spermatophyta</taxon>
        <taxon>Magnoliopsida</taxon>
        <taxon>eudicotyledons</taxon>
        <taxon>Gunneridae</taxon>
        <taxon>Pentapetalae</taxon>
        <taxon>rosids</taxon>
        <taxon>malvids</taxon>
        <taxon>Malvales</taxon>
        <taxon>Malvaceae</taxon>
        <taxon>Grewioideae</taxon>
        <taxon>Apeibeae</taxon>
        <taxon>Corchorus</taxon>
    </lineage>
</organism>
<dbReference type="AlphaFoldDB" id="A0A1R3JRH7"/>
<feature type="compositionally biased region" description="Basic and acidic residues" evidence="1">
    <location>
        <begin position="125"/>
        <end position="134"/>
    </location>
</feature>